<feature type="domain" description="Glycosyl transferase family 51" evidence="14">
    <location>
        <begin position="70"/>
        <end position="228"/>
    </location>
</feature>
<feature type="transmembrane region" description="Helical" evidence="12">
    <location>
        <begin position="18"/>
        <end position="34"/>
    </location>
</feature>
<dbReference type="PANTHER" id="PTHR32282:SF15">
    <property type="entry name" value="PENICILLIN-BINDING PROTEIN 1C"/>
    <property type="match status" value="1"/>
</dbReference>
<dbReference type="Pfam" id="PF00912">
    <property type="entry name" value="Transgly"/>
    <property type="match status" value="1"/>
</dbReference>
<gene>
    <name evidence="16" type="primary">pbpC</name>
    <name evidence="16" type="ORF">ACFOWM_11675</name>
</gene>
<evidence type="ECO:0000313" key="17">
    <source>
        <dbReference type="Proteomes" id="UP001595907"/>
    </source>
</evidence>
<feature type="domain" description="Penicillin-binding C-terminal" evidence="15">
    <location>
        <begin position="706"/>
        <end position="786"/>
    </location>
</feature>
<evidence type="ECO:0000259" key="14">
    <source>
        <dbReference type="Pfam" id="PF00912"/>
    </source>
</evidence>
<evidence type="ECO:0000313" key="16">
    <source>
        <dbReference type="EMBL" id="MFC4263544.1"/>
    </source>
</evidence>
<dbReference type="InterPro" id="IPR001460">
    <property type="entry name" value="PCN-bd_Tpept"/>
</dbReference>
<evidence type="ECO:0000256" key="10">
    <source>
        <dbReference type="ARBA" id="ARBA00044770"/>
    </source>
</evidence>
<accession>A0ABV8QTW4</accession>
<dbReference type="RefSeq" id="WP_379710258.1">
    <property type="nucleotide sequence ID" value="NZ_JBHSCZ010000002.1"/>
</dbReference>
<keyword evidence="12" id="KW-0812">Transmembrane</keyword>
<evidence type="ECO:0000259" key="13">
    <source>
        <dbReference type="Pfam" id="PF00905"/>
    </source>
</evidence>
<organism evidence="16 17">
    <name type="scientific">Ferruginibacter yonginensis</name>
    <dbReference type="NCBI Taxonomy" id="1310416"/>
    <lineage>
        <taxon>Bacteria</taxon>
        <taxon>Pseudomonadati</taxon>
        <taxon>Bacteroidota</taxon>
        <taxon>Chitinophagia</taxon>
        <taxon>Chitinophagales</taxon>
        <taxon>Chitinophagaceae</taxon>
        <taxon>Ferruginibacter</taxon>
    </lineage>
</organism>
<dbReference type="SUPFAM" id="SSF53955">
    <property type="entry name" value="Lysozyme-like"/>
    <property type="match status" value="1"/>
</dbReference>
<dbReference type="InterPro" id="IPR011815">
    <property type="entry name" value="PBP_1c"/>
</dbReference>
<keyword evidence="9" id="KW-0511">Multifunctional enzyme</keyword>
<comment type="pathway">
    <text evidence="1">Cell wall biogenesis; peptidoglycan biosynthesis.</text>
</comment>
<evidence type="ECO:0000256" key="7">
    <source>
        <dbReference type="ARBA" id="ARBA00022679"/>
    </source>
</evidence>
<evidence type="ECO:0000259" key="15">
    <source>
        <dbReference type="Pfam" id="PF06832"/>
    </source>
</evidence>
<evidence type="ECO:0000256" key="4">
    <source>
        <dbReference type="ARBA" id="ARBA00022645"/>
    </source>
</evidence>
<protein>
    <recommendedName>
        <fullName evidence="10">peptidoglycan glycosyltransferase</fullName>
        <ecNumber evidence="10">2.4.99.28</ecNumber>
    </recommendedName>
</protein>
<dbReference type="InterPro" id="IPR009647">
    <property type="entry name" value="PBP_C"/>
</dbReference>
<evidence type="ECO:0000256" key="11">
    <source>
        <dbReference type="ARBA" id="ARBA00049902"/>
    </source>
</evidence>
<dbReference type="SUPFAM" id="SSF56601">
    <property type="entry name" value="beta-lactamase/transpeptidase-like"/>
    <property type="match status" value="1"/>
</dbReference>
<keyword evidence="12" id="KW-1133">Transmembrane helix</keyword>
<keyword evidence="5" id="KW-0645">Protease</keyword>
<dbReference type="InterPro" id="IPR012338">
    <property type="entry name" value="Beta-lactam/transpept-like"/>
</dbReference>
<comment type="similarity">
    <text evidence="2">In the C-terminal section; belongs to the transpeptidase family.</text>
</comment>
<proteinExistence type="inferred from homology"/>
<dbReference type="InterPro" id="IPR023346">
    <property type="entry name" value="Lysozyme-like_dom_sf"/>
</dbReference>
<feature type="domain" description="Penicillin-binding protein transpeptidase" evidence="13">
    <location>
        <begin position="308"/>
        <end position="561"/>
    </location>
</feature>
<evidence type="ECO:0000256" key="5">
    <source>
        <dbReference type="ARBA" id="ARBA00022670"/>
    </source>
</evidence>
<keyword evidence="6" id="KW-0328">Glycosyltransferase</keyword>
<evidence type="ECO:0000256" key="3">
    <source>
        <dbReference type="ARBA" id="ARBA00007739"/>
    </source>
</evidence>
<keyword evidence="8" id="KW-0378">Hydrolase</keyword>
<evidence type="ECO:0000256" key="8">
    <source>
        <dbReference type="ARBA" id="ARBA00022801"/>
    </source>
</evidence>
<dbReference type="PANTHER" id="PTHR32282">
    <property type="entry name" value="BINDING PROTEIN TRANSPEPTIDASE, PUTATIVE-RELATED"/>
    <property type="match status" value="1"/>
</dbReference>
<comment type="similarity">
    <text evidence="3">In the N-terminal section; belongs to the glycosyltransferase 51 family.</text>
</comment>
<dbReference type="Pfam" id="PF00905">
    <property type="entry name" value="Transpeptidase"/>
    <property type="match status" value="1"/>
</dbReference>
<dbReference type="EC" id="2.4.99.28" evidence="10"/>
<dbReference type="NCBIfam" id="TIGR02073">
    <property type="entry name" value="PBP_1c"/>
    <property type="match status" value="1"/>
</dbReference>
<dbReference type="InterPro" id="IPR001264">
    <property type="entry name" value="Glyco_trans_51"/>
</dbReference>
<keyword evidence="17" id="KW-1185">Reference proteome</keyword>
<comment type="caution">
    <text evidence="16">The sequence shown here is derived from an EMBL/GenBank/DDBJ whole genome shotgun (WGS) entry which is preliminary data.</text>
</comment>
<comment type="catalytic activity">
    <reaction evidence="11">
        <text>[GlcNAc-(1-&gt;4)-Mur2Ac(oyl-L-Ala-gamma-D-Glu-L-Lys-D-Ala-D-Ala)](n)-di-trans,octa-cis-undecaprenyl diphosphate + beta-D-GlcNAc-(1-&gt;4)-Mur2Ac(oyl-L-Ala-gamma-D-Glu-L-Lys-D-Ala-D-Ala)-di-trans,octa-cis-undecaprenyl diphosphate = [GlcNAc-(1-&gt;4)-Mur2Ac(oyl-L-Ala-gamma-D-Glu-L-Lys-D-Ala-D-Ala)](n+1)-di-trans,octa-cis-undecaprenyl diphosphate + di-trans,octa-cis-undecaprenyl diphosphate + H(+)</text>
        <dbReference type="Rhea" id="RHEA:23708"/>
        <dbReference type="Rhea" id="RHEA-COMP:9602"/>
        <dbReference type="Rhea" id="RHEA-COMP:9603"/>
        <dbReference type="ChEBI" id="CHEBI:15378"/>
        <dbReference type="ChEBI" id="CHEBI:58405"/>
        <dbReference type="ChEBI" id="CHEBI:60033"/>
        <dbReference type="ChEBI" id="CHEBI:78435"/>
        <dbReference type="EC" id="2.4.99.28"/>
    </reaction>
</comment>
<evidence type="ECO:0000256" key="2">
    <source>
        <dbReference type="ARBA" id="ARBA00007090"/>
    </source>
</evidence>
<dbReference type="InterPro" id="IPR036950">
    <property type="entry name" value="PBP_transglycosylase"/>
</dbReference>
<keyword evidence="4" id="KW-0121">Carboxypeptidase</keyword>
<name>A0ABV8QTW4_9BACT</name>
<dbReference type="EMBL" id="JBHSCZ010000002">
    <property type="protein sequence ID" value="MFC4263544.1"/>
    <property type="molecule type" value="Genomic_DNA"/>
</dbReference>
<evidence type="ECO:0000256" key="12">
    <source>
        <dbReference type="SAM" id="Phobius"/>
    </source>
</evidence>
<dbReference type="Proteomes" id="UP001595907">
    <property type="component" value="Unassembled WGS sequence"/>
</dbReference>
<keyword evidence="7" id="KW-0808">Transferase</keyword>
<keyword evidence="12" id="KW-0472">Membrane</keyword>
<reference evidence="17" key="1">
    <citation type="journal article" date="2019" name="Int. J. Syst. Evol. Microbiol.">
        <title>The Global Catalogue of Microorganisms (GCM) 10K type strain sequencing project: providing services to taxonomists for standard genome sequencing and annotation.</title>
        <authorList>
            <consortium name="The Broad Institute Genomics Platform"/>
            <consortium name="The Broad Institute Genome Sequencing Center for Infectious Disease"/>
            <person name="Wu L."/>
            <person name="Ma J."/>
        </authorList>
    </citation>
    <scope>NUCLEOTIDE SEQUENCE [LARGE SCALE GENOMIC DNA]</scope>
    <source>
        <strain evidence="17">CECT 8289</strain>
    </source>
</reference>
<evidence type="ECO:0000256" key="9">
    <source>
        <dbReference type="ARBA" id="ARBA00023268"/>
    </source>
</evidence>
<evidence type="ECO:0000256" key="6">
    <source>
        <dbReference type="ARBA" id="ARBA00022676"/>
    </source>
</evidence>
<evidence type="ECO:0000256" key="1">
    <source>
        <dbReference type="ARBA" id="ARBA00004752"/>
    </source>
</evidence>
<sequence length="796" mass="88643">MFTSLYHTVLQWSLRKRITVFAVVGFLLLFYFLLPRTLFKAPTSYVIEDADGNLLNATIAADGQWRFPYNDDVPQHFIDCITTYEDKRFYTHAGVDMSAIARAFKTNVTGNKNTQGGSTITMQVMRLSLQHTNRSIFNKAIESLLALRLELSYSKNEIMALYASNASFGSNVVGLDAAAWRYFGRSAQKLSWAEYAMLAVLPNAPALVHPGKNTTVLLAKRNALLDKLCANKKLSVDECNLAKAEALPTKPLPLPQLAPHLLQRFKQENLTCAVTKITTTIQTSLQQEVTQIIERQHPYLQSNGINNMCALVLDVETGNTLAYVGNVYHVNDMNIQSDVDVINAPRSPGSALKPILYAAALSDGVILPNSLVPDVPTQIGGYNPQNFDLNYDGAVPASNALSRSLNIPAVKILQQYKYQRFYEVLQQCGIHTLNNPADFYGLSMILGGCEVKMWELAGVYASLARVLNHQKKYKGIVDEADFHPPQYTQNKRIKKSNTTTLPAIDATSIYYTFAAMQEVMRPGEEGLWQRFTSSQKIAWKTGTSFGFRDAWSIGVTSKYVVAVWAGNTSGEGKAGLIGVQVAAPVMFDIFRQLPAADWFLKPTYNYVFTAVCKQSGFRANIDCNEVDTLLMPPNALRSPLCPYHKIIQLDATGTFQVNESCASPATMQHASWFILPPIMEFYYKQHSASYKVLPPFQPGCNVSNVTKQMDLVYPQSDAKIYVPKEIDGQKGKTIFTATHRNSQAKIFWMMDNEFVGTTQQYHQLALSPATGKHSITLTDETGASITRLFEIIDENK</sequence>
<dbReference type="Gene3D" id="3.40.710.10">
    <property type="entry name" value="DD-peptidase/beta-lactamase superfamily"/>
    <property type="match status" value="1"/>
</dbReference>
<dbReference type="InterPro" id="IPR050396">
    <property type="entry name" value="Glycosyltr_51/Transpeptidase"/>
</dbReference>
<dbReference type="Pfam" id="PF06832">
    <property type="entry name" value="BiPBP_C"/>
    <property type="match status" value="1"/>
</dbReference>
<dbReference type="Gene3D" id="1.10.3810.10">
    <property type="entry name" value="Biosynthetic peptidoglycan transglycosylase-like"/>
    <property type="match status" value="1"/>
</dbReference>